<accession>A0A2P4ZLJ6</accession>
<keyword evidence="3" id="KW-1185">Reference proteome</keyword>
<organism evidence="2 3">
    <name type="scientific">Trichoderma gamsii</name>
    <dbReference type="NCBI Taxonomy" id="398673"/>
    <lineage>
        <taxon>Eukaryota</taxon>
        <taxon>Fungi</taxon>
        <taxon>Dikarya</taxon>
        <taxon>Ascomycota</taxon>
        <taxon>Pezizomycotina</taxon>
        <taxon>Sordariomycetes</taxon>
        <taxon>Hypocreomycetidae</taxon>
        <taxon>Hypocreales</taxon>
        <taxon>Hypocreaceae</taxon>
        <taxon>Trichoderma</taxon>
    </lineage>
</organism>
<dbReference type="EMBL" id="JPDN02000019">
    <property type="protein sequence ID" value="PON25153.1"/>
    <property type="molecule type" value="Genomic_DNA"/>
</dbReference>
<feature type="compositionally biased region" description="Basic and acidic residues" evidence="1">
    <location>
        <begin position="170"/>
        <end position="179"/>
    </location>
</feature>
<feature type="region of interest" description="Disordered" evidence="1">
    <location>
        <begin position="159"/>
        <end position="223"/>
    </location>
</feature>
<reference evidence="2 3" key="1">
    <citation type="journal article" date="2016" name="Genome Announc.">
        <title>Draft Whole-Genome Sequence of Trichoderma gamsii T6085, a Promising Biocontrol Agent of Fusarium Head Blight on Wheat.</title>
        <authorList>
            <person name="Baroncelli R."/>
            <person name="Zapparata A."/>
            <person name="Piaggeschi G."/>
            <person name="Sarrocco S."/>
            <person name="Vannacci G."/>
        </authorList>
    </citation>
    <scope>NUCLEOTIDE SEQUENCE [LARGE SCALE GENOMIC DNA]</scope>
    <source>
        <strain evidence="2 3">T6085</strain>
    </source>
</reference>
<feature type="compositionally biased region" description="Acidic residues" evidence="1">
    <location>
        <begin position="594"/>
        <end position="604"/>
    </location>
</feature>
<dbReference type="AlphaFoldDB" id="A0A2P4ZLJ6"/>
<feature type="region of interest" description="Disordered" evidence="1">
    <location>
        <begin position="64"/>
        <end position="108"/>
    </location>
</feature>
<evidence type="ECO:0000313" key="3">
    <source>
        <dbReference type="Proteomes" id="UP000054821"/>
    </source>
</evidence>
<feature type="compositionally biased region" description="Basic residues" evidence="1">
    <location>
        <begin position="203"/>
        <end position="215"/>
    </location>
</feature>
<dbReference type="STRING" id="398673.A0A2P4ZLJ6"/>
<feature type="region of interest" description="Disordered" evidence="1">
    <location>
        <begin position="563"/>
        <end position="609"/>
    </location>
</feature>
<protein>
    <submittedName>
        <fullName evidence="2">Uncharacterized protein</fullName>
    </submittedName>
</protein>
<evidence type="ECO:0000256" key="1">
    <source>
        <dbReference type="SAM" id="MobiDB-lite"/>
    </source>
</evidence>
<evidence type="ECO:0000313" key="2">
    <source>
        <dbReference type="EMBL" id="PON25153.1"/>
    </source>
</evidence>
<proteinExistence type="predicted"/>
<feature type="region of interest" description="Disordered" evidence="1">
    <location>
        <begin position="1"/>
        <end position="36"/>
    </location>
</feature>
<dbReference type="Proteomes" id="UP000054821">
    <property type="component" value="Unassembled WGS sequence"/>
</dbReference>
<sequence>MLRELETGTQSAIAPPPMRPATRRAPSGPLRQQGKARTGIVNCNGAVPRKKLLGMRLEARDAAIGGAPPKTQPDRPMEELSSTRVAKWGQRRAQAKQGKSGPQSRHTAAGCLDHVSSLYGRAASTSLARRARLPAAQQKVFMFRRSAIIAKFRAFVDEMTSSPSMPPSSDPKEDDDKVMESPASTPPTTQQPKFDSSPPRRTLPSRRAARRRRPQKGSLRDILRQNSGTSLFVRPIGWTDLHASLLGVRFCELPACDTPRPSNLPGSPPTQGHMRPSPTITKLSDALTEILLLSSGLPKSTSTAVKTVLMTLWPTAFAKWQLFPDLNIYFGDKVYHDAVRVQALWNFPSHTSASSSQSSVATIPARPVSSSSSPPAHCTANLPMLCYIGKNQLASIRKCIFRVATGPGDNPNIPVQRLQQLRAKLLIPADADKDAHFVGIFLAMAQRHFYTPPIRTLTRESSLGLQKPSSRRPDFQDVKMRILTHDNETSEFLVYTGHVTAQFLDRFFDPSGAFYEDDGTIAGMKIEYTRVPIWPILGLRERLGKALGEDIVGSFDSNQMETWELDSESRFSEPGARGANIKRKRATPTALDGSLDEESDEDQPAIEKKRCLSEERNLVGVAV</sequence>
<name>A0A2P4ZLJ6_9HYPO</name>
<dbReference type="RefSeq" id="XP_018662705.1">
    <property type="nucleotide sequence ID" value="XM_018803967.1"/>
</dbReference>
<dbReference type="GeneID" id="29984050"/>
<comment type="caution">
    <text evidence="2">The sequence shown here is derived from an EMBL/GenBank/DDBJ whole genome shotgun (WGS) entry which is preliminary data.</text>
</comment>
<gene>
    <name evidence="2" type="ORF">TGAM01_v205839</name>
</gene>
<feature type="compositionally biased region" description="Low complexity" evidence="1">
    <location>
        <begin position="186"/>
        <end position="202"/>
    </location>
</feature>